<evidence type="ECO:0000256" key="1">
    <source>
        <dbReference type="SAM" id="MobiDB-lite"/>
    </source>
</evidence>
<proteinExistence type="predicted"/>
<dbReference type="EMBL" id="JBHSXL010000003">
    <property type="protein sequence ID" value="MFC6891686.1"/>
    <property type="molecule type" value="Genomic_DNA"/>
</dbReference>
<protein>
    <submittedName>
        <fullName evidence="2">Uncharacterized protein</fullName>
    </submittedName>
</protein>
<reference evidence="2 3" key="1">
    <citation type="journal article" date="2019" name="Int. J. Syst. Evol. Microbiol.">
        <title>The Global Catalogue of Microorganisms (GCM) 10K type strain sequencing project: providing services to taxonomists for standard genome sequencing and annotation.</title>
        <authorList>
            <consortium name="The Broad Institute Genomics Platform"/>
            <consortium name="The Broad Institute Genome Sequencing Center for Infectious Disease"/>
            <person name="Wu L."/>
            <person name="Ma J."/>
        </authorList>
    </citation>
    <scope>NUCLEOTIDE SEQUENCE [LARGE SCALE GENOMIC DNA]</scope>
    <source>
        <strain evidence="2 3">SKJ47</strain>
    </source>
</reference>
<organism evidence="2 3">
    <name type="scientific">Halopenitus salinus</name>
    <dbReference type="NCBI Taxonomy" id="1198295"/>
    <lineage>
        <taxon>Archaea</taxon>
        <taxon>Methanobacteriati</taxon>
        <taxon>Methanobacteriota</taxon>
        <taxon>Stenosarchaea group</taxon>
        <taxon>Halobacteria</taxon>
        <taxon>Halobacteriales</taxon>
        <taxon>Haloferacaceae</taxon>
        <taxon>Halopenitus</taxon>
    </lineage>
</organism>
<keyword evidence="3" id="KW-1185">Reference proteome</keyword>
<feature type="region of interest" description="Disordered" evidence="1">
    <location>
        <begin position="54"/>
        <end position="101"/>
    </location>
</feature>
<sequence length="101" mass="9812">MFETDPTLLVALTNEFAATWTNGLADAVALAGPPSDLPSAVPDFVGDIHDAIRSFSPGDGGLGETIRDLTPGGGEGGPADAGNGSSGASEAANGGDGPSDE</sequence>
<name>A0ABD5UXQ4_9EURY</name>
<accession>A0ABD5UXQ4</accession>
<comment type="caution">
    <text evidence="2">The sequence shown here is derived from an EMBL/GenBank/DDBJ whole genome shotgun (WGS) entry which is preliminary data.</text>
</comment>
<gene>
    <name evidence="2" type="ORF">ACFQE9_03505</name>
</gene>
<evidence type="ECO:0000313" key="3">
    <source>
        <dbReference type="Proteomes" id="UP001596296"/>
    </source>
</evidence>
<dbReference type="AlphaFoldDB" id="A0ABD5UXQ4"/>
<evidence type="ECO:0000313" key="2">
    <source>
        <dbReference type="EMBL" id="MFC6891686.1"/>
    </source>
</evidence>
<feature type="compositionally biased region" description="Low complexity" evidence="1">
    <location>
        <begin position="80"/>
        <end position="93"/>
    </location>
</feature>
<dbReference type="RefSeq" id="WP_379740391.1">
    <property type="nucleotide sequence ID" value="NZ_JBHSVN010000001.1"/>
</dbReference>
<dbReference type="Proteomes" id="UP001596296">
    <property type="component" value="Unassembled WGS sequence"/>
</dbReference>